<evidence type="ECO:0000313" key="1">
    <source>
        <dbReference type="EMBL" id="XCJ78383.1"/>
    </source>
</evidence>
<name>A0AB74U9I9_9GAMM</name>
<protein>
    <submittedName>
        <fullName evidence="1">Uncharacterized protein</fullName>
    </submittedName>
</protein>
<reference evidence="1" key="1">
    <citation type="submission" date="2024-06" db="EMBL/GenBank/DDBJ databases">
        <title>Complete genome of Salinicola endophyticus HNIBRBA4755.</title>
        <authorList>
            <person name="Shin S.Y."/>
            <person name="Kang H."/>
            <person name="Song J."/>
        </authorList>
    </citation>
    <scope>NUCLEOTIDE SEQUENCE</scope>
    <source>
        <strain evidence="1">HNIBRBA4755</strain>
    </source>
</reference>
<accession>A0AB74U9I9</accession>
<dbReference type="AlphaFoldDB" id="A0AB74U9I9"/>
<proteinExistence type="predicted"/>
<organism evidence="1">
    <name type="scientific">Salinicola endophyticus</name>
    <dbReference type="NCBI Taxonomy" id="1949083"/>
    <lineage>
        <taxon>Bacteria</taxon>
        <taxon>Pseudomonadati</taxon>
        <taxon>Pseudomonadota</taxon>
        <taxon>Gammaproteobacteria</taxon>
        <taxon>Oceanospirillales</taxon>
        <taxon>Halomonadaceae</taxon>
        <taxon>Salinicola</taxon>
    </lineage>
</organism>
<dbReference type="EMBL" id="CP159578">
    <property type="protein sequence ID" value="XCJ78383.1"/>
    <property type="molecule type" value="Genomic_DNA"/>
</dbReference>
<sequence>MKLIMLPQRSDNTAQYRAAGPVLTVTIGEHTDTFDFTDAPDGEFDGFASDTLPVCPILRAEKSGGELTVWALGWYGPRPEREMQHTPVTDDAGEVIDYHPEPEADYAERLAAWEALTQEREVTI</sequence>
<dbReference type="RefSeq" id="WP_353979385.1">
    <property type="nucleotide sequence ID" value="NZ_CP159578.1"/>
</dbReference>
<gene>
    <name evidence="1" type="ORF">ABV408_13180</name>
</gene>